<evidence type="ECO:0000313" key="2">
    <source>
        <dbReference type="EMBL" id="BAU01139.1"/>
    </source>
</evidence>
<accession>A0A0S3T868</accession>
<keyword evidence="3" id="KW-1185">Reference proteome</keyword>
<dbReference type="AlphaFoldDB" id="A0A0S3T868"/>
<dbReference type="Proteomes" id="UP000291084">
    <property type="component" value="Chromosome 11"/>
</dbReference>
<organism evidence="2 3">
    <name type="scientific">Vigna angularis var. angularis</name>
    <dbReference type="NCBI Taxonomy" id="157739"/>
    <lineage>
        <taxon>Eukaryota</taxon>
        <taxon>Viridiplantae</taxon>
        <taxon>Streptophyta</taxon>
        <taxon>Embryophyta</taxon>
        <taxon>Tracheophyta</taxon>
        <taxon>Spermatophyta</taxon>
        <taxon>Magnoliopsida</taxon>
        <taxon>eudicotyledons</taxon>
        <taxon>Gunneridae</taxon>
        <taxon>Pentapetalae</taxon>
        <taxon>rosids</taxon>
        <taxon>fabids</taxon>
        <taxon>Fabales</taxon>
        <taxon>Fabaceae</taxon>
        <taxon>Papilionoideae</taxon>
        <taxon>50 kb inversion clade</taxon>
        <taxon>NPAAA clade</taxon>
        <taxon>indigoferoid/millettioid clade</taxon>
        <taxon>Phaseoleae</taxon>
        <taxon>Vigna</taxon>
    </lineage>
</organism>
<keyword evidence="1" id="KW-0812">Transmembrane</keyword>
<name>A0A0S3T868_PHAAN</name>
<feature type="transmembrane region" description="Helical" evidence="1">
    <location>
        <begin position="52"/>
        <end position="74"/>
    </location>
</feature>
<evidence type="ECO:0000256" key="1">
    <source>
        <dbReference type="SAM" id="Phobius"/>
    </source>
</evidence>
<proteinExistence type="predicted"/>
<keyword evidence="1" id="KW-1133">Transmembrane helix</keyword>
<gene>
    <name evidence="2" type="primary">Vigan.11G030400</name>
    <name evidence="2" type="ORF">VIGAN_11030400</name>
</gene>
<feature type="non-terminal residue" evidence="2">
    <location>
        <position position="1"/>
    </location>
</feature>
<reference evidence="2 3" key="1">
    <citation type="journal article" date="2015" name="Sci. Rep.">
        <title>The power of single molecule real-time sequencing technology in the de novo assembly of a eukaryotic genome.</title>
        <authorList>
            <person name="Sakai H."/>
            <person name="Naito K."/>
            <person name="Ogiso-Tanaka E."/>
            <person name="Takahashi Y."/>
            <person name="Iseki K."/>
            <person name="Muto C."/>
            <person name="Satou K."/>
            <person name="Teruya K."/>
            <person name="Shiroma A."/>
            <person name="Shimoji M."/>
            <person name="Hirano T."/>
            <person name="Itoh T."/>
            <person name="Kaga A."/>
            <person name="Tomooka N."/>
        </authorList>
    </citation>
    <scope>NUCLEOTIDE SEQUENCE [LARGE SCALE GENOMIC DNA]</scope>
    <source>
        <strain evidence="3">cv. Shumari</strain>
    </source>
</reference>
<keyword evidence="1" id="KW-0472">Membrane</keyword>
<dbReference type="EMBL" id="AP015044">
    <property type="protein sequence ID" value="BAU01139.1"/>
    <property type="molecule type" value="Genomic_DNA"/>
</dbReference>
<feature type="transmembrane region" description="Helical" evidence="1">
    <location>
        <begin position="19"/>
        <end position="40"/>
    </location>
</feature>
<sequence length="75" mass="8718">CVLLCCVCMDKRERDDDNLVLLGHSPLLLFIFFLFLLFIYSLSSTALPNSLSLPLLTSLLFLNNNLLLYLHYFYK</sequence>
<protein>
    <submittedName>
        <fullName evidence="2">Uncharacterized protein</fullName>
    </submittedName>
</protein>
<evidence type="ECO:0000313" key="3">
    <source>
        <dbReference type="Proteomes" id="UP000291084"/>
    </source>
</evidence>